<dbReference type="Pfam" id="PF00496">
    <property type="entry name" value="SBP_bac_5"/>
    <property type="match status" value="1"/>
</dbReference>
<feature type="domain" description="Solute-binding protein family 5" evidence="5">
    <location>
        <begin position="85"/>
        <end position="451"/>
    </location>
</feature>
<dbReference type="RefSeq" id="WP_231329561.1">
    <property type="nucleotide sequence ID" value="NZ_CP059572.1"/>
</dbReference>
<accession>A0ABX8QYG4</accession>
<dbReference type="PANTHER" id="PTHR30290:SF9">
    <property type="entry name" value="OLIGOPEPTIDE-BINDING PROTEIN APPA"/>
    <property type="match status" value="1"/>
</dbReference>
<dbReference type="PANTHER" id="PTHR30290">
    <property type="entry name" value="PERIPLASMIC BINDING COMPONENT OF ABC TRANSPORTER"/>
    <property type="match status" value="1"/>
</dbReference>
<dbReference type="CDD" id="cd08492">
    <property type="entry name" value="PBP2_NikA_DppA_OppA_like_15"/>
    <property type="match status" value="1"/>
</dbReference>
<proteinExistence type="inferred from homology"/>
<evidence type="ECO:0000256" key="4">
    <source>
        <dbReference type="SAM" id="SignalP"/>
    </source>
</evidence>
<dbReference type="InterPro" id="IPR039424">
    <property type="entry name" value="SBP_5"/>
</dbReference>
<feature type="signal peptide" evidence="4">
    <location>
        <begin position="1"/>
        <end position="31"/>
    </location>
</feature>
<dbReference type="SUPFAM" id="SSF53850">
    <property type="entry name" value="Periplasmic binding protein-like II"/>
    <property type="match status" value="1"/>
</dbReference>
<dbReference type="PIRSF" id="PIRSF002741">
    <property type="entry name" value="MppA"/>
    <property type="match status" value="1"/>
</dbReference>
<sequence length="548" mass="59286">MPHPRTRRSTQRHRWAGVCAAVPLLLGTAAACGDGDDPAAQDGGLTFAASIEPDCLDPQMSGLDVTAVIVRGVFDSLVALTPDGKFHPWLAQRWTISKDAKTYTFDLRPGVTFHDGTPLDAAAVKATLDHAVDPKTKSRYAASLLRSYAEAKALDADTVEVRLSEPDASFLQAVSTAYLGVQSPKAIRENPAGLCLRPIGSGPFRFGSWTRNKNLTLTRNPGYSWGPPTAAHTGPARLAKLSIAFIPENAVRLGALTSGQADVIDDVPAMSVKSVEGSDRLRLLRANLPGAVFAIFPNTTHGPLTDERVRVALLRSLDLDQLVKSIYFGQYARAWSLLSPATVGYSRATERTWPYDPALSAKLLDQAGWTGRDSEGYRTKDGRRLTLRWPYLAKLMRDRRDVLAQGIQAQAKKAGIHIDLVSEDGGALAKDILTGSTMDLYSTGFVRAEPDILRYFFAAAWPPTKGGGNFFRLNDPELDGWLRAATATVDPAARAGHYAKIQDRVLRRGLAIPTYVPVRLVGTSSQVKGVAFDANGYPVFYDAQKGGS</sequence>
<name>A0ABX8QYG4_9ACTN</name>
<evidence type="ECO:0000259" key="5">
    <source>
        <dbReference type="Pfam" id="PF00496"/>
    </source>
</evidence>
<dbReference type="InterPro" id="IPR030678">
    <property type="entry name" value="Peptide/Ni-bd"/>
</dbReference>
<dbReference type="PROSITE" id="PS51257">
    <property type="entry name" value="PROKAR_LIPOPROTEIN"/>
    <property type="match status" value="1"/>
</dbReference>
<evidence type="ECO:0000313" key="6">
    <source>
        <dbReference type="EMBL" id="QXJ23879.1"/>
    </source>
</evidence>
<organism evidence="6 7">
    <name type="scientific">Actinomadura graeca</name>
    <dbReference type="NCBI Taxonomy" id="2750812"/>
    <lineage>
        <taxon>Bacteria</taxon>
        <taxon>Bacillati</taxon>
        <taxon>Actinomycetota</taxon>
        <taxon>Actinomycetes</taxon>
        <taxon>Streptosporangiales</taxon>
        <taxon>Thermomonosporaceae</taxon>
        <taxon>Actinomadura</taxon>
    </lineage>
</organism>
<protein>
    <submittedName>
        <fullName evidence="6">ABC transporter substrate-binding protein</fullName>
    </submittedName>
</protein>
<dbReference type="Proteomes" id="UP001049518">
    <property type="component" value="Chromosome"/>
</dbReference>
<comment type="similarity">
    <text evidence="1">Belongs to the bacterial solute-binding protein 5 family.</text>
</comment>
<gene>
    <name evidence="6" type="ORF">AGRA3207_005097</name>
</gene>
<keyword evidence="3 4" id="KW-0732">Signal</keyword>
<evidence type="ECO:0000256" key="1">
    <source>
        <dbReference type="ARBA" id="ARBA00005695"/>
    </source>
</evidence>
<feature type="chain" id="PRO_5045463124" evidence="4">
    <location>
        <begin position="32"/>
        <end position="548"/>
    </location>
</feature>
<reference evidence="6" key="1">
    <citation type="submission" date="2020-07" db="EMBL/GenBank/DDBJ databases">
        <authorList>
            <person name="Tarantini F.S."/>
            <person name="Hong K.W."/>
            <person name="Chan K.G."/>
        </authorList>
    </citation>
    <scope>NUCLEOTIDE SEQUENCE</scope>
    <source>
        <strain evidence="6">32-07</strain>
    </source>
</reference>
<evidence type="ECO:0000256" key="2">
    <source>
        <dbReference type="ARBA" id="ARBA00022448"/>
    </source>
</evidence>
<dbReference type="EMBL" id="CP059572">
    <property type="protein sequence ID" value="QXJ23879.1"/>
    <property type="molecule type" value="Genomic_DNA"/>
</dbReference>
<keyword evidence="7" id="KW-1185">Reference proteome</keyword>
<evidence type="ECO:0000256" key="3">
    <source>
        <dbReference type="ARBA" id="ARBA00022729"/>
    </source>
</evidence>
<evidence type="ECO:0000313" key="7">
    <source>
        <dbReference type="Proteomes" id="UP001049518"/>
    </source>
</evidence>
<dbReference type="InterPro" id="IPR000914">
    <property type="entry name" value="SBP_5_dom"/>
</dbReference>
<keyword evidence="2" id="KW-0813">Transport</keyword>
<dbReference type="Gene3D" id="3.40.190.10">
    <property type="entry name" value="Periplasmic binding protein-like II"/>
    <property type="match status" value="1"/>
</dbReference>
<dbReference type="Gene3D" id="3.10.105.10">
    <property type="entry name" value="Dipeptide-binding Protein, Domain 3"/>
    <property type="match status" value="1"/>
</dbReference>